<dbReference type="Proteomes" id="UP000708208">
    <property type="component" value="Unassembled WGS sequence"/>
</dbReference>
<evidence type="ECO:0000313" key="2">
    <source>
        <dbReference type="Proteomes" id="UP000708208"/>
    </source>
</evidence>
<evidence type="ECO:0000313" key="1">
    <source>
        <dbReference type="EMBL" id="CAG7824111.1"/>
    </source>
</evidence>
<organism evidence="1 2">
    <name type="scientific">Allacma fusca</name>
    <dbReference type="NCBI Taxonomy" id="39272"/>
    <lineage>
        <taxon>Eukaryota</taxon>
        <taxon>Metazoa</taxon>
        <taxon>Ecdysozoa</taxon>
        <taxon>Arthropoda</taxon>
        <taxon>Hexapoda</taxon>
        <taxon>Collembola</taxon>
        <taxon>Symphypleona</taxon>
        <taxon>Sminthuridae</taxon>
        <taxon>Allacma</taxon>
    </lineage>
</organism>
<protein>
    <submittedName>
        <fullName evidence="1">Uncharacterized protein</fullName>
    </submittedName>
</protein>
<dbReference type="EMBL" id="CAJVCH010531723">
    <property type="protein sequence ID" value="CAG7824111.1"/>
    <property type="molecule type" value="Genomic_DNA"/>
</dbReference>
<gene>
    <name evidence="1" type="ORF">AFUS01_LOCUS34289</name>
</gene>
<sequence length="46" mass="5260">LIVSIKCAAEAEEVSKKTELKYKSGTACYYFICKILRDFESPKLKN</sequence>
<keyword evidence="2" id="KW-1185">Reference proteome</keyword>
<name>A0A8J2PQT2_9HEXA</name>
<comment type="caution">
    <text evidence="1">The sequence shown here is derived from an EMBL/GenBank/DDBJ whole genome shotgun (WGS) entry which is preliminary data.</text>
</comment>
<dbReference type="AlphaFoldDB" id="A0A8J2PQT2"/>
<feature type="non-terminal residue" evidence="1">
    <location>
        <position position="1"/>
    </location>
</feature>
<reference evidence="1" key="1">
    <citation type="submission" date="2021-06" db="EMBL/GenBank/DDBJ databases">
        <authorList>
            <person name="Hodson N. C."/>
            <person name="Mongue J. A."/>
            <person name="Jaron S. K."/>
        </authorList>
    </citation>
    <scope>NUCLEOTIDE SEQUENCE</scope>
</reference>
<proteinExistence type="predicted"/>
<accession>A0A8J2PQT2</accession>